<evidence type="ECO:0000313" key="1">
    <source>
        <dbReference type="EMBL" id="SVD34464.1"/>
    </source>
</evidence>
<accession>A0A382UJL5</accession>
<proteinExistence type="predicted"/>
<organism evidence="1">
    <name type="scientific">marine metagenome</name>
    <dbReference type="NCBI Taxonomy" id="408172"/>
    <lineage>
        <taxon>unclassified sequences</taxon>
        <taxon>metagenomes</taxon>
        <taxon>ecological metagenomes</taxon>
    </lineage>
</organism>
<reference evidence="1" key="1">
    <citation type="submission" date="2018-05" db="EMBL/GenBank/DDBJ databases">
        <authorList>
            <person name="Lanie J.A."/>
            <person name="Ng W.-L."/>
            <person name="Kazmierczak K.M."/>
            <person name="Andrzejewski T.M."/>
            <person name="Davidsen T.M."/>
            <person name="Wayne K.J."/>
            <person name="Tettelin H."/>
            <person name="Glass J.I."/>
            <person name="Rusch D."/>
            <person name="Podicherti R."/>
            <person name="Tsui H.-C.T."/>
            <person name="Winkler M.E."/>
        </authorList>
    </citation>
    <scope>NUCLEOTIDE SEQUENCE</scope>
</reference>
<protein>
    <submittedName>
        <fullName evidence="1">Uncharacterized protein</fullName>
    </submittedName>
</protein>
<dbReference type="AlphaFoldDB" id="A0A382UJL5"/>
<sequence>MAYTINKTDGTILASVNDGVLDTTSSMSLIGRNYQ</sequence>
<gene>
    <name evidence="1" type="ORF">METZ01_LOCUS387318</name>
</gene>
<dbReference type="EMBL" id="UINC01144758">
    <property type="protein sequence ID" value="SVD34464.1"/>
    <property type="molecule type" value="Genomic_DNA"/>
</dbReference>
<feature type="non-terminal residue" evidence="1">
    <location>
        <position position="35"/>
    </location>
</feature>
<name>A0A382UJL5_9ZZZZ</name>